<evidence type="ECO:0000256" key="8">
    <source>
        <dbReference type="ARBA" id="ARBA00023163"/>
    </source>
</evidence>
<evidence type="ECO:0000256" key="2">
    <source>
        <dbReference type="ARBA" id="ARBA00005040"/>
    </source>
</evidence>
<sequence length="167" mass="18053">MDARGLNGIAMTDARAKRQKAIAELIRAEPLASQEDVTGRLREHGFAVTQATVSRDLDRMGAVKVKRGGVMTYALPDQLSDSDWAASRLRKIVSEWVQSVERAGNLLVLKTPPGSAHLVGLALDQAKLPEVAGTICGDDTLFVALRDGSDPAEMEKRFRALGEAQRS</sequence>
<keyword evidence="7 9" id="KW-0238">DNA-binding</keyword>
<evidence type="ECO:0000313" key="13">
    <source>
        <dbReference type="Proteomes" id="UP000241167"/>
    </source>
</evidence>
<evidence type="ECO:0000256" key="5">
    <source>
        <dbReference type="ARBA" id="ARBA00022490"/>
    </source>
</evidence>
<dbReference type="InterPro" id="IPR036388">
    <property type="entry name" value="WH-like_DNA-bd_sf"/>
</dbReference>
<dbReference type="Pfam" id="PF02863">
    <property type="entry name" value="Arg_repressor_C"/>
    <property type="match status" value="1"/>
</dbReference>
<dbReference type="GO" id="GO:0034618">
    <property type="term" value="F:arginine binding"/>
    <property type="evidence" value="ECO:0007669"/>
    <property type="project" value="InterPro"/>
</dbReference>
<dbReference type="UniPathway" id="UPA00068"/>
<comment type="pathway">
    <text evidence="2 9">Amino-acid biosynthesis; L-arginine biosynthesis [regulation].</text>
</comment>
<keyword evidence="8 9" id="KW-0804">Transcription</keyword>
<comment type="similarity">
    <text evidence="3 9">Belongs to the ArgR family.</text>
</comment>
<keyword evidence="9" id="KW-0055">Arginine biosynthesis</keyword>
<keyword evidence="13" id="KW-1185">Reference proteome</keyword>
<evidence type="ECO:0000256" key="7">
    <source>
        <dbReference type="ARBA" id="ARBA00023125"/>
    </source>
</evidence>
<dbReference type="PANTHER" id="PTHR34471">
    <property type="entry name" value="ARGININE REPRESSOR"/>
    <property type="match status" value="1"/>
</dbReference>
<protein>
    <recommendedName>
        <fullName evidence="4 9">Arginine repressor</fullName>
    </recommendedName>
</protein>
<evidence type="ECO:0000259" key="10">
    <source>
        <dbReference type="Pfam" id="PF01316"/>
    </source>
</evidence>
<dbReference type="Gene3D" id="3.30.1360.40">
    <property type="match status" value="1"/>
</dbReference>
<dbReference type="GO" id="GO:1900079">
    <property type="term" value="P:regulation of arginine biosynthetic process"/>
    <property type="evidence" value="ECO:0007669"/>
    <property type="project" value="UniProtKB-UniRule"/>
</dbReference>
<dbReference type="SUPFAM" id="SSF55252">
    <property type="entry name" value="C-terminal domain of arginine repressor"/>
    <property type="match status" value="1"/>
</dbReference>
<evidence type="ECO:0000256" key="3">
    <source>
        <dbReference type="ARBA" id="ARBA00008316"/>
    </source>
</evidence>
<keyword evidence="9" id="KW-0678">Repressor</keyword>
<dbReference type="PRINTS" id="PR01467">
    <property type="entry name" value="ARGREPRESSOR"/>
</dbReference>
<dbReference type="GO" id="GO:0005737">
    <property type="term" value="C:cytoplasm"/>
    <property type="evidence" value="ECO:0007669"/>
    <property type="project" value="UniProtKB-SubCell"/>
</dbReference>
<dbReference type="PANTHER" id="PTHR34471:SF1">
    <property type="entry name" value="ARGININE REPRESSOR"/>
    <property type="match status" value="1"/>
</dbReference>
<evidence type="ECO:0000313" key="12">
    <source>
        <dbReference type="EMBL" id="PSJ37716.1"/>
    </source>
</evidence>
<dbReference type="Proteomes" id="UP000241167">
    <property type="component" value="Unassembled WGS sequence"/>
</dbReference>
<keyword evidence="6 9" id="KW-0805">Transcription regulation</keyword>
<keyword evidence="9" id="KW-0028">Amino-acid biosynthesis</keyword>
<comment type="caution">
    <text evidence="12">The sequence shown here is derived from an EMBL/GenBank/DDBJ whole genome shotgun (WGS) entry which is preliminary data.</text>
</comment>
<reference evidence="12 13" key="1">
    <citation type="submission" date="2018-03" db="EMBL/GenBank/DDBJ databases">
        <title>The draft genome of Sphingosinicella sp. GL-C-18.</title>
        <authorList>
            <person name="Liu L."/>
            <person name="Li L."/>
            <person name="Liang L."/>
            <person name="Zhang X."/>
            <person name="Wang T."/>
        </authorList>
    </citation>
    <scope>NUCLEOTIDE SEQUENCE [LARGE SCALE GENOMIC DNA]</scope>
    <source>
        <strain evidence="12 13">GL-C-18</strain>
    </source>
</reference>
<dbReference type="Gene3D" id="1.10.10.10">
    <property type="entry name" value="Winged helix-like DNA-binding domain superfamily/Winged helix DNA-binding domain"/>
    <property type="match status" value="1"/>
</dbReference>
<dbReference type="Pfam" id="PF01316">
    <property type="entry name" value="Arg_repressor"/>
    <property type="match status" value="1"/>
</dbReference>
<gene>
    <name evidence="9 12" type="primary">argR</name>
    <name evidence="12" type="ORF">C7I55_21920</name>
</gene>
<evidence type="ECO:0000259" key="11">
    <source>
        <dbReference type="Pfam" id="PF02863"/>
    </source>
</evidence>
<dbReference type="NCBIfam" id="TIGR01529">
    <property type="entry name" value="argR_whole"/>
    <property type="match status" value="1"/>
</dbReference>
<comment type="subcellular location">
    <subcellularLocation>
        <location evidence="1 9">Cytoplasm</location>
    </subcellularLocation>
</comment>
<dbReference type="InterPro" id="IPR001669">
    <property type="entry name" value="Arg_repress"/>
</dbReference>
<evidence type="ECO:0000256" key="4">
    <source>
        <dbReference type="ARBA" id="ARBA00021148"/>
    </source>
</evidence>
<comment type="function">
    <text evidence="9">Regulates arginine biosynthesis genes.</text>
</comment>
<organism evidence="12 13">
    <name type="scientific">Allosphingosinicella deserti</name>
    <dbReference type="NCBI Taxonomy" id="2116704"/>
    <lineage>
        <taxon>Bacteria</taxon>
        <taxon>Pseudomonadati</taxon>
        <taxon>Pseudomonadota</taxon>
        <taxon>Alphaproteobacteria</taxon>
        <taxon>Sphingomonadales</taxon>
        <taxon>Sphingomonadaceae</taxon>
        <taxon>Allosphingosinicella</taxon>
    </lineage>
</organism>
<evidence type="ECO:0000256" key="9">
    <source>
        <dbReference type="HAMAP-Rule" id="MF_00173"/>
    </source>
</evidence>
<dbReference type="InterPro" id="IPR036251">
    <property type="entry name" value="Arg_repress_C_sf"/>
</dbReference>
<dbReference type="SUPFAM" id="SSF46785">
    <property type="entry name" value="Winged helix' DNA-binding domain"/>
    <property type="match status" value="1"/>
</dbReference>
<dbReference type="InterPro" id="IPR020900">
    <property type="entry name" value="Arg_repress_DNA-bd"/>
</dbReference>
<evidence type="ECO:0000256" key="1">
    <source>
        <dbReference type="ARBA" id="ARBA00004496"/>
    </source>
</evidence>
<dbReference type="GO" id="GO:0003700">
    <property type="term" value="F:DNA-binding transcription factor activity"/>
    <property type="evidence" value="ECO:0007669"/>
    <property type="project" value="UniProtKB-UniRule"/>
</dbReference>
<dbReference type="InterPro" id="IPR036390">
    <property type="entry name" value="WH_DNA-bd_sf"/>
</dbReference>
<proteinExistence type="inferred from homology"/>
<feature type="domain" description="Arginine repressor DNA-binding" evidence="10">
    <location>
        <begin position="15"/>
        <end position="79"/>
    </location>
</feature>
<feature type="domain" description="Arginine repressor C-terminal" evidence="11">
    <location>
        <begin position="94"/>
        <end position="159"/>
    </location>
</feature>
<dbReference type="GO" id="GO:0003677">
    <property type="term" value="F:DNA binding"/>
    <property type="evidence" value="ECO:0007669"/>
    <property type="project" value="UniProtKB-KW"/>
</dbReference>
<keyword evidence="5 9" id="KW-0963">Cytoplasm</keyword>
<dbReference type="GO" id="GO:0006526">
    <property type="term" value="P:L-arginine biosynthetic process"/>
    <property type="evidence" value="ECO:0007669"/>
    <property type="project" value="UniProtKB-UniPathway"/>
</dbReference>
<accession>A0A2P7QIG5</accession>
<dbReference type="InterPro" id="IPR020899">
    <property type="entry name" value="Arg_repress_C"/>
</dbReference>
<dbReference type="GO" id="GO:0051259">
    <property type="term" value="P:protein complex oligomerization"/>
    <property type="evidence" value="ECO:0007669"/>
    <property type="project" value="InterPro"/>
</dbReference>
<dbReference type="AlphaFoldDB" id="A0A2P7QIG5"/>
<dbReference type="EMBL" id="PXYI01000008">
    <property type="protein sequence ID" value="PSJ37716.1"/>
    <property type="molecule type" value="Genomic_DNA"/>
</dbReference>
<name>A0A2P7QIG5_9SPHN</name>
<evidence type="ECO:0000256" key="6">
    <source>
        <dbReference type="ARBA" id="ARBA00023015"/>
    </source>
</evidence>
<dbReference type="HAMAP" id="MF_00173">
    <property type="entry name" value="Arg_repressor"/>
    <property type="match status" value="1"/>
</dbReference>